<dbReference type="Pfam" id="PF13602">
    <property type="entry name" value="ADH_zinc_N_2"/>
    <property type="match status" value="1"/>
</dbReference>
<dbReference type="Pfam" id="PF14765">
    <property type="entry name" value="PS-DH"/>
    <property type="match status" value="1"/>
</dbReference>
<dbReference type="InterPro" id="IPR016035">
    <property type="entry name" value="Acyl_Trfase/lysoPLipase"/>
</dbReference>
<dbReference type="InterPro" id="IPR018201">
    <property type="entry name" value="Ketoacyl_synth_AS"/>
</dbReference>
<keyword evidence="5" id="KW-0808">Transferase</keyword>
<dbReference type="SMART" id="SM00823">
    <property type="entry name" value="PKS_PP"/>
    <property type="match status" value="2"/>
</dbReference>
<dbReference type="Gene3D" id="3.40.366.10">
    <property type="entry name" value="Malonyl-Coenzyme A Acyl Carrier Protein, domain 2"/>
    <property type="match status" value="2"/>
</dbReference>
<dbReference type="Pfam" id="PF08990">
    <property type="entry name" value="Docking"/>
    <property type="match status" value="1"/>
</dbReference>
<dbReference type="CDD" id="cd08956">
    <property type="entry name" value="KR_3_FAS_SDR_x"/>
    <property type="match status" value="1"/>
</dbReference>
<dbReference type="InterPro" id="IPR013968">
    <property type="entry name" value="PKS_KR"/>
</dbReference>
<evidence type="ECO:0000256" key="3">
    <source>
        <dbReference type="ARBA" id="ARBA00022450"/>
    </source>
</evidence>
<dbReference type="SUPFAM" id="SSF47336">
    <property type="entry name" value="ACP-like"/>
    <property type="match status" value="2"/>
</dbReference>
<feature type="domain" description="Ketosynthase family 3 (KS3)" evidence="11">
    <location>
        <begin position="33"/>
        <end position="451"/>
    </location>
</feature>
<dbReference type="Gene3D" id="3.10.129.110">
    <property type="entry name" value="Polyketide synthase dehydratase"/>
    <property type="match status" value="1"/>
</dbReference>
<protein>
    <submittedName>
        <fullName evidence="13">Uncharacterized protein</fullName>
    </submittedName>
</protein>
<dbReference type="SMART" id="SM01294">
    <property type="entry name" value="PKS_PP_betabranch"/>
    <property type="match status" value="2"/>
</dbReference>
<dbReference type="InterPro" id="IPR057326">
    <property type="entry name" value="KR_dom"/>
</dbReference>
<dbReference type="InterPro" id="IPR049551">
    <property type="entry name" value="PKS_DH_C"/>
</dbReference>
<dbReference type="Pfam" id="PF16197">
    <property type="entry name" value="KAsynt_C_assoc"/>
    <property type="match status" value="2"/>
</dbReference>
<dbReference type="InterPro" id="IPR020843">
    <property type="entry name" value="ER"/>
</dbReference>
<dbReference type="NCBIfam" id="NF045894">
    <property type="entry name" value="PKS_plus_SDR"/>
    <property type="match status" value="1"/>
</dbReference>
<keyword evidence="6" id="KW-0045">Antibiotic biosynthesis</keyword>
<evidence type="ECO:0000259" key="12">
    <source>
        <dbReference type="PROSITE" id="PS52019"/>
    </source>
</evidence>
<comment type="cofactor">
    <cofactor evidence="1">
        <name>pantetheine 4'-phosphate</name>
        <dbReference type="ChEBI" id="CHEBI:47942"/>
    </cofactor>
</comment>
<dbReference type="InterPro" id="IPR006162">
    <property type="entry name" value="Ppantetheine_attach_site"/>
</dbReference>
<dbReference type="EMBL" id="BAAARV010000052">
    <property type="protein sequence ID" value="GAA2361256.1"/>
    <property type="molecule type" value="Genomic_DNA"/>
</dbReference>
<dbReference type="CDD" id="cd05195">
    <property type="entry name" value="enoyl_red"/>
    <property type="match status" value="1"/>
</dbReference>
<feature type="active site" description="Proton donor; for dehydratase activity" evidence="9">
    <location>
        <position position="1073"/>
    </location>
</feature>
<keyword evidence="8" id="KW-0012">Acyltransferase</keyword>
<dbReference type="InterPro" id="IPR055123">
    <property type="entry name" value="SpnB-like_Rossmann"/>
</dbReference>
<dbReference type="InterPro" id="IPR009081">
    <property type="entry name" value="PP-bd_ACP"/>
</dbReference>
<dbReference type="PANTHER" id="PTHR43775">
    <property type="entry name" value="FATTY ACID SYNTHASE"/>
    <property type="match status" value="1"/>
</dbReference>
<dbReference type="InterPro" id="IPR042104">
    <property type="entry name" value="PKS_dehydratase_sf"/>
</dbReference>
<dbReference type="InterPro" id="IPR016036">
    <property type="entry name" value="Malonyl_transacylase_ACP-bd"/>
</dbReference>
<dbReference type="Pfam" id="PF00550">
    <property type="entry name" value="PP-binding"/>
    <property type="match status" value="2"/>
</dbReference>
<dbReference type="InterPro" id="IPR036291">
    <property type="entry name" value="NAD(P)-bd_dom_sf"/>
</dbReference>
<keyword evidence="4" id="KW-0597">Phosphoprotein</keyword>
<dbReference type="InterPro" id="IPR036736">
    <property type="entry name" value="ACP-like_sf"/>
</dbReference>
<dbReference type="InterPro" id="IPR014031">
    <property type="entry name" value="Ketoacyl_synth_C"/>
</dbReference>
<evidence type="ECO:0000256" key="4">
    <source>
        <dbReference type="ARBA" id="ARBA00022553"/>
    </source>
</evidence>
<dbReference type="Gene3D" id="3.30.70.3290">
    <property type="match status" value="2"/>
</dbReference>
<feature type="domain" description="Carrier" evidence="10">
    <location>
        <begin position="3443"/>
        <end position="3518"/>
    </location>
</feature>
<evidence type="ECO:0000256" key="7">
    <source>
        <dbReference type="ARBA" id="ARBA00023268"/>
    </source>
</evidence>
<feature type="domain" description="PKS/mFAS DH" evidence="12">
    <location>
        <begin position="869"/>
        <end position="1147"/>
    </location>
</feature>
<dbReference type="Pfam" id="PF21089">
    <property type="entry name" value="PKS_DH_N"/>
    <property type="match status" value="1"/>
</dbReference>
<evidence type="ECO:0000256" key="1">
    <source>
        <dbReference type="ARBA" id="ARBA00001957"/>
    </source>
</evidence>
<dbReference type="InterPro" id="IPR014030">
    <property type="entry name" value="Ketoacyl_synth_N"/>
</dbReference>
<dbReference type="Pfam" id="PF22953">
    <property type="entry name" value="SpnB_Rossmann"/>
    <property type="match status" value="1"/>
</dbReference>
<dbReference type="InterPro" id="IPR001227">
    <property type="entry name" value="Ac_transferase_dom_sf"/>
</dbReference>
<dbReference type="InterPro" id="IPR016039">
    <property type="entry name" value="Thiolase-like"/>
</dbReference>
<dbReference type="SUPFAM" id="SSF52151">
    <property type="entry name" value="FabD/lysophospholipase-like"/>
    <property type="match status" value="2"/>
</dbReference>
<dbReference type="PROSITE" id="PS52019">
    <property type="entry name" value="PKS_MFAS_DH"/>
    <property type="match status" value="1"/>
</dbReference>
<evidence type="ECO:0000256" key="9">
    <source>
        <dbReference type="PROSITE-ProRule" id="PRU01363"/>
    </source>
</evidence>
<dbReference type="SMART" id="SM00822">
    <property type="entry name" value="PKS_KR"/>
    <property type="match status" value="2"/>
</dbReference>
<dbReference type="PROSITE" id="PS00012">
    <property type="entry name" value="PHOSPHOPANTETHEINE"/>
    <property type="match status" value="2"/>
</dbReference>
<dbReference type="SUPFAM" id="SSF50129">
    <property type="entry name" value="GroES-like"/>
    <property type="match status" value="1"/>
</dbReference>
<keyword evidence="3" id="KW-0596">Phosphopantetheine</keyword>
<evidence type="ECO:0000313" key="14">
    <source>
        <dbReference type="Proteomes" id="UP001501444"/>
    </source>
</evidence>
<dbReference type="Pfam" id="PF08659">
    <property type="entry name" value="KR"/>
    <property type="match status" value="2"/>
</dbReference>
<dbReference type="InterPro" id="IPR020841">
    <property type="entry name" value="PKS_Beta-ketoAc_synthase_dom"/>
</dbReference>
<evidence type="ECO:0000259" key="10">
    <source>
        <dbReference type="PROSITE" id="PS50075"/>
    </source>
</evidence>
<comment type="pathway">
    <text evidence="2">Antibiotic biosynthesis.</text>
</comment>
<dbReference type="Gene3D" id="3.40.47.10">
    <property type="match status" value="2"/>
</dbReference>
<evidence type="ECO:0000256" key="2">
    <source>
        <dbReference type="ARBA" id="ARBA00004792"/>
    </source>
</evidence>
<dbReference type="InterPro" id="IPR032821">
    <property type="entry name" value="PKS_assoc"/>
</dbReference>
<dbReference type="Gene3D" id="6.10.140.1830">
    <property type="match status" value="1"/>
</dbReference>
<dbReference type="SUPFAM" id="SSF53901">
    <property type="entry name" value="Thiolase-like"/>
    <property type="match status" value="2"/>
</dbReference>
<dbReference type="Pfam" id="PF02801">
    <property type="entry name" value="Ketoacyl-synt_C"/>
    <property type="match status" value="2"/>
</dbReference>
<dbReference type="InterPro" id="IPR020806">
    <property type="entry name" value="PKS_PP-bd"/>
</dbReference>
<dbReference type="Pfam" id="PF08240">
    <property type="entry name" value="ADH_N"/>
    <property type="match status" value="1"/>
</dbReference>
<name>A0ABP5TTE5_9ACTN</name>
<dbReference type="Pfam" id="PF00109">
    <property type="entry name" value="ketoacyl-synt"/>
    <property type="match status" value="2"/>
</dbReference>
<keyword evidence="7" id="KW-0511">Multifunctional enzyme</keyword>
<dbReference type="Gene3D" id="3.40.50.11460">
    <property type="match status" value="1"/>
</dbReference>
<dbReference type="SUPFAM" id="SSF55048">
    <property type="entry name" value="Probable ACP-binding domain of malonyl-CoA ACP transacylase"/>
    <property type="match status" value="2"/>
</dbReference>
<comment type="caution">
    <text evidence="13">The sequence shown here is derived from an EMBL/GenBank/DDBJ whole genome shotgun (WGS) entry which is preliminary data.</text>
</comment>
<dbReference type="InterPro" id="IPR015083">
    <property type="entry name" value="NorB/c/GfsB-D-like_docking"/>
</dbReference>
<dbReference type="RefSeq" id="WP_344615569.1">
    <property type="nucleotide sequence ID" value="NZ_BAAARV010000052.1"/>
</dbReference>
<dbReference type="PANTHER" id="PTHR43775:SF51">
    <property type="entry name" value="INACTIVE PHENOLPHTHIOCEROL SYNTHESIS POLYKETIDE SYNTHASE TYPE I PKS1-RELATED"/>
    <property type="match status" value="1"/>
</dbReference>
<dbReference type="PROSITE" id="PS50075">
    <property type="entry name" value="CARRIER"/>
    <property type="match status" value="2"/>
</dbReference>
<dbReference type="InterPro" id="IPR049900">
    <property type="entry name" value="PKS_mFAS_DH"/>
</dbReference>
<dbReference type="Gene3D" id="3.90.180.10">
    <property type="entry name" value="Medium-chain alcohol dehydrogenases, catalytic domain"/>
    <property type="match status" value="1"/>
</dbReference>
<dbReference type="CDD" id="cd00833">
    <property type="entry name" value="PKS"/>
    <property type="match status" value="2"/>
</dbReference>
<organism evidence="13 14">
    <name type="scientific">Dactylosporangium salmoneum</name>
    <dbReference type="NCBI Taxonomy" id="53361"/>
    <lineage>
        <taxon>Bacteria</taxon>
        <taxon>Bacillati</taxon>
        <taxon>Actinomycetota</taxon>
        <taxon>Actinomycetes</taxon>
        <taxon>Micromonosporales</taxon>
        <taxon>Micromonosporaceae</taxon>
        <taxon>Dactylosporangium</taxon>
    </lineage>
</organism>
<dbReference type="Gene3D" id="3.40.50.720">
    <property type="entry name" value="NAD(P)-binding Rossmann-like Domain"/>
    <property type="match status" value="2"/>
</dbReference>
<dbReference type="InterPro" id="IPR049552">
    <property type="entry name" value="PKS_DH_N"/>
</dbReference>
<feature type="domain" description="Carrier" evidence="10">
    <location>
        <begin position="1927"/>
        <end position="2002"/>
    </location>
</feature>
<proteinExistence type="predicted"/>
<dbReference type="SMART" id="SM00826">
    <property type="entry name" value="PKS_DH"/>
    <property type="match status" value="1"/>
</dbReference>
<feature type="active site" description="Proton acceptor; for dehydratase activity" evidence="9">
    <location>
        <position position="909"/>
    </location>
</feature>
<dbReference type="InterPro" id="IPR050091">
    <property type="entry name" value="PKS_NRPS_Biosynth_Enz"/>
</dbReference>
<dbReference type="Pfam" id="PF00698">
    <property type="entry name" value="Acyl_transf_1"/>
    <property type="match status" value="2"/>
</dbReference>
<evidence type="ECO:0000259" key="11">
    <source>
        <dbReference type="PROSITE" id="PS52004"/>
    </source>
</evidence>
<accession>A0ABP5TTE5</accession>
<feature type="region of interest" description="N-terminal hotdog fold" evidence="9">
    <location>
        <begin position="869"/>
        <end position="1000"/>
    </location>
</feature>
<gene>
    <name evidence="13" type="ORF">GCM10010170_056550</name>
</gene>
<keyword evidence="14" id="KW-1185">Reference proteome</keyword>
<sequence length="3592" mass="374866">MADDNKLRDYLKYVTADLHETRQRLRAVEEAGREPIAIVGMACRYPGGVAGPEDLWDVVDGGRDAMSPFPANRGWDLDELRRRSQSQEGGFLPGADEFDAAFFGISPREALAMDPQQRLFLETSWEALERAGIAPLSLQGSGTGTFAGCYGLDYCWSVSPAPQGYEGHLTTGGASSVVPGRVAYILGLQGPAVAVDTACSSSLVAVHLAAQALRAGDCALALVGGVSVMSTPLEFLGFSEQGGLAPDGRCKPFSERADGMSLSEGVGVLVLERLSDARRHGRRVLAVVRGSAVNQDGASNGLTAPNGPSQRRVIRAALANAGLLPADVDAVEAHGTGTRLGDPIEAQALLATYGRDRDRPLWLGSVKSNIGHTQAAAGVAGVIKMVEAMRRGVLPRTLHAEDPSSHVDWSAGAVALLDRARPWETPEDRPRRAAVSAFGISGTNAHVILEQAVDEPSPAGTWADPLPLVVSARSSAALRAQAGRLAGRLRDDPDLSLLDTASTLATGRAALDHRAVVVAADRAEALAGLDALHRGEPAANVLEGLAAEPRRAVFVFPGQGSQWVGMASELLADSAVFAECERALAPLVDWSLRDALTDPELLERVDVVQPVLWAVMVSLAAMWESYGVTPAAVIGHSQGEIAAAVVAGGLSIVDGARVVVLRSKALRAIAGRGGMVSVAASVDRVRELIDDRLSIAAINGPSATVVAGPVEALDEFMSSCGEDVRVRRIPVDYASHTPHVEELREQILADLEGLTPISGRVPFISAVTGDVLDMSQLDGTYWYTNLRQPVRFEDAVNTARGLGFDGFIECSAHPVLALGVGTLRRDDGGMRRLVTSLGQAYTQGIGVDFGLGGGRQVDLPTYPFQRERYWLSGDGAQGGDEPVVRLAHADAYLLTERLSPRAQPWLADHAVNGTVLLPGTAFVELALRAGQACGCPAVEELTIQAPLVLGGDDAVRVQVWVSEPDADGRRPLTVHSRPDRDDAGWTVHAEGRLAPGAAAAPTGLAEWPPPGAEPLAVGDAYERFAANGYGYGPAFRGLRAAWRRGDDLFAEVRLPEPQQATAARYGLHPALLDAALHAGLLDPAGGPALPFAWTGVTLHGTGATGLRVRLSPAGPDAVSLVAADAAGEPVAVVERLVSRPLTDAGPAAGSDALFRLDWAPLPAEERPESARWVVVGADDLGVTTSLWAAGLAPTSAWDLPSLAEAVAAGGPAPDLVAASFTGLGGDPIDAVHRVTAAGLELVQAWLGTEAFEAARLVVVTRGAAAPEPGRPVDLAGAALWGLLKSAQAEHPARILLVDLDDTDESAAALAAVVSAAAAAREPQVAVRAGAARVPRLARAGTDGDLRLPAGDGWVLEESGAGTADGLRVAESATAGRPLEPGQVRVAVRAAGLNFRDVLIALGMYPGEARMGNEGAGVVVEAAPDVRDVTVGDRVAGLLPGSFGPVAVVDARTVTRIPDGWSFERGASVPTCFLTAYYALVDLAGLRAGERVLVHAGAGGVGMAAVHLAQRLGAEVFATASPAKWDVLRGLGLDDEHIASSRDLGFAERFPAVDVVLNSLAGDFVDASLGLLAEGGRFIEMGKTDVRTGLGPRYRAFDLQEAGPRRIGEMLAEVMASLEPSLPVTVFDIRRAREAFRYMSQARHVGKIVLRLPRPAWPADGTVLVTGGTGTLGRLVARHLVAEHGVRDVLLVSRSGGAGEPDERVRVAACDIADRDAVRRLLDTESVRAVVHLAGALDDGTVESFTPERLGTVLRPKADGALILHELTAGRDLDAFVMFSSAASVLGSPGQGSYAAANAVLDALAHHRRGQGLPAQSLAWGLWQPTSALTGHLDDSAVARLMRGVSRPIAAEQGLALLDAAPAADAALLMAVPVDTAGLRRLALEGTLPALARGLVRQAPRRAANDTAADGRALADRLAALGPADREREVTDLVRGHAAAVLVHASADAVDAHRPFKDLGFDSLTAVELRNRLGAATGVRLPATAVFDHPTPAELARHLLAALVGEAQPAPEEAAPVLAAPDDPIVIVGMACRYPGDVASPEDLWRLVESEVDAIGPFPADRGWDLAGIYSPDPDRRGHTYAREGGFVRDAAMFDAALFGISPREALAMDPQQRLLLETTWEAMERAGIPPMSLRGSRTGVYVGAVASGYASDLRELPEGVDGYLGTGVSASVHSGRISYAFGLEGPAVTVDTACSSSLVALHLATQALQLDECSLALAGGVCVMPTPAEFVEFSRQRALSPGGRCRAFAEAADGTAFAEGVGVLVLARLSVARRLGYRVHAVVRGSAVNQDGASNGLTAPNGPSQQRVIRAALANAGLRPSDVDTVEAHGTGTALGDPIEAQALLATYGQERTEPLYVGSLKSNLGHAQAAAGVAGVIKMVEAMRHGVLPRTLHVDAPSSHVDWASGEVALLTEAREWPALDRPRRAGVSSFGISGTNAHVILEQPPALSSDEEGRSPAEITLLPLSARTESALRAQAGRLRDFGDEPGDVAAALVRTRTALEHRAVVVGRDREELTAGLDALAEGGPSPAVVRGVADIAGRTVFVFPGQGSQWEGMAVELLDASPVFAARLAECDAALGAHLDWSVADVLRGAPGAPSIERIEVVQPVLFAVMVSLAAVWRSQGIHPDAVVGSSQGEIAAACVAGALTLPDAAKIVVLRSRLFADELAGNGAVASVAAPADEVRARIARWGERLAVSGVNGPRQVAVAGDLEALGEFVAACEADGLRARVVAATVASHCAQVDPLRERLTAMLEPLSPRPAEVPFWSTVTGEPMDTEGLDAQYWYWNARRPVELHAAVRALLADGHRVFVECSTHPVLTVALQDTAEEAGVPIAATGTLRRGEGGPRRLLTSLAELHVRGVAVDWPALLGGPGGRWVELPTYAFDRRRYWLQGEPVLASDPADEQFWAAIERGDLAGVADALQVPDGAALAPALPLLSGWRRRRRESSTVDGWRYRVEWEPLGAPAAAALDGEWLLVEPESSLADGRSTAVAKALQSAGAEVRTMAVAPEEVGREALAARLRDAASGARAVVSLLALDTRPLPAHPELPVGLAGTVALTQALGDAGIEAPLWCLTRGAVHAGPADDPADPPQAQVWGFGRVAALERPRAWGGLVDLPAGDLDPDALGAVLAGAGGEDQVALRAAGPLGRRLARAPLGGAEPVRPWRPRGTVLVTGGTGGVGAQVARRLAETGAEHLLLLSRRGDRAPGAAELASELTALGAGVTMVACDVTDRTVLADLIAAVPQERPLTAVVHAVGVVQSTTIEETGLADFAELVRGKVLGAAVLDELLGDRPLDAFVLFSSNSGVWGSGRHSAYAAANAYLDALAERRRAAGRTATSVAWGAWGGGGMLTGEGVEDWMRRRGVLEMPGELALNAMVQAVEHDETFVAVADVDWARFVDGFTSGRPSPLISRLPEVRHLLQRPAEEPTAATAGRFAHASPAELLDLVRAEAAAVLGHTDPAGVGQARPFKELGFDSLTAVELRNRLRAATGLQLPASMVFDYPTPAALAGYLRAELVPEDTGDGLAGLDRLEAELDRVAGDPDLRARAAQRLQSMLHRLSGPAEESGAGLATATAEDMFALIDREFGASR</sequence>
<dbReference type="PROSITE" id="PS00606">
    <property type="entry name" value="KS3_1"/>
    <property type="match status" value="2"/>
</dbReference>
<dbReference type="Pfam" id="PF18369">
    <property type="entry name" value="PKS_DE"/>
    <property type="match status" value="1"/>
</dbReference>
<dbReference type="InterPro" id="IPR020807">
    <property type="entry name" value="PKS_DH"/>
</dbReference>
<feature type="region of interest" description="C-terminal hotdog fold" evidence="9">
    <location>
        <begin position="1012"/>
        <end position="1147"/>
    </location>
</feature>
<dbReference type="PROSITE" id="PS52004">
    <property type="entry name" value="KS3_2"/>
    <property type="match status" value="2"/>
</dbReference>
<feature type="domain" description="Ketosynthase family 3 (KS3)" evidence="11">
    <location>
        <begin position="2021"/>
        <end position="2445"/>
    </location>
</feature>
<reference evidence="14" key="1">
    <citation type="journal article" date="2019" name="Int. J. Syst. Evol. Microbiol.">
        <title>The Global Catalogue of Microorganisms (GCM) 10K type strain sequencing project: providing services to taxonomists for standard genome sequencing and annotation.</title>
        <authorList>
            <consortium name="The Broad Institute Genomics Platform"/>
            <consortium name="The Broad Institute Genome Sequencing Center for Infectious Disease"/>
            <person name="Wu L."/>
            <person name="Ma J."/>
        </authorList>
    </citation>
    <scope>NUCLEOTIDE SEQUENCE [LARGE SCALE GENOMIC DNA]</scope>
    <source>
        <strain evidence="14">JCM 3272</strain>
    </source>
</reference>
<dbReference type="SMART" id="SM00825">
    <property type="entry name" value="PKS_KS"/>
    <property type="match status" value="2"/>
</dbReference>
<evidence type="ECO:0000256" key="8">
    <source>
        <dbReference type="ARBA" id="ARBA00023315"/>
    </source>
</evidence>
<dbReference type="SUPFAM" id="SSF51735">
    <property type="entry name" value="NAD(P)-binding Rossmann-fold domains"/>
    <property type="match status" value="5"/>
</dbReference>
<dbReference type="Gene3D" id="1.10.1200.10">
    <property type="entry name" value="ACP-like"/>
    <property type="match status" value="2"/>
</dbReference>
<dbReference type="SMART" id="SM00829">
    <property type="entry name" value="PKS_ER"/>
    <property type="match status" value="1"/>
</dbReference>
<evidence type="ECO:0000256" key="5">
    <source>
        <dbReference type="ARBA" id="ARBA00022679"/>
    </source>
</evidence>
<dbReference type="InterPro" id="IPR013154">
    <property type="entry name" value="ADH-like_N"/>
</dbReference>
<dbReference type="CDD" id="cd08952">
    <property type="entry name" value="KR_1_SDR_x"/>
    <property type="match status" value="1"/>
</dbReference>
<dbReference type="InterPro" id="IPR041618">
    <property type="entry name" value="PKS_DE"/>
</dbReference>
<evidence type="ECO:0000313" key="13">
    <source>
        <dbReference type="EMBL" id="GAA2361256.1"/>
    </source>
</evidence>
<dbReference type="Proteomes" id="UP001501444">
    <property type="component" value="Unassembled WGS sequence"/>
</dbReference>
<dbReference type="InterPro" id="IPR011032">
    <property type="entry name" value="GroES-like_sf"/>
</dbReference>
<dbReference type="SMART" id="SM00827">
    <property type="entry name" value="PKS_AT"/>
    <property type="match status" value="2"/>
</dbReference>
<evidence type="ECO:0000256" key="6">
    <source>
        <dbReference type="ARBA" id="ARBA00023194"/>
    </source>
</evidence>
<dbReference type="InterPro" id="IPR014043">
    <property type="entry name" value="Acyl_transferase_dom"/>
</dbReference>